<organism evidence="2 4">
    <name type="scientific">Pseudomonas syringae pv. helianthi</name>
    <dbReference type="NCBI Taxonomy" id="251654"/>
    <lineage>
        <taxon>Bacteria</taxon>
        <taxon>Pseudomonadati</taxon>
        <taxon>Pseudomonadota</taxon>
        <taxon>Gammaproteobacteria</taxon>
        <taxon>Pseudomonadales</taxon>
        <taxon>Pseudomonadaceae</taxon>
        <taxon>Pseudomonas</taxon>
    </lineage>
</organism>
<dbReference type="Proteomes" id="UP000050557">
    <property type="component" value="Unassembled WGS sequence"/>
</dbReference>
<accession>A0A0P9THN9</accession>
<feature type="domain" description="Nudix hydrolase" evidence="1">
    <location>
        <begin position="576"/>
        <end position="702"/>
    </location>
</feature>
<dbReference type="Proteomes" id="UP000279173">
    <property type="component" value="Unassembled WGS sequence"/>
</dbReference>
<dbReference type="AlphaFoldDB" id="A0A0P9THN9"/>
<dbReference type="Pfam" id="PF00293">
    <property type="entry name" value="NUDIX"/>
    <property type="match status" value="1"/>
</dbReference>
<comment type="caution">
    <text evidence="2">The sequence shown here is derived from an EMBL/GenBank/DDBJ whole genome shotgun (WGS) entry which is preliminary data.</text>
</comment>
<dbReference type="CDD" id="cd02883">
    <property type="entry name" value="NUDIX_Hydrolase"/>
    <property type="match status" value="1"/>
</dbReference>
<reference evidence="3 5" key="2">
    <citation type="submission" date="2018-08" db="EMBL/GenBank/DDBJ databases">
        <title>Recombination of ecologically and evolutionarily significant loci maintains genetic cohesion in the Pseudomonas syringae species complex.</title>
        <authorList>
            <person name="Dillon M."/>
            <person name="Thakur S."/>
            <person name="Almeida R.N.D."/>
            <person name="Weir B.S."/>
            <person name="Guttman D.S."/>
        </authorList>
    </citation>
    <scope>NUCLEOTIDE SEQUENCE [LARGE SCALE GENOMIC DNA]</scope>
    <source>
        <strain evidence="3 5">ICMP 3263</strain>
    </source>
</reference>
<dbReference type="PROSITE" id="PS51462">
    <property type="entry name" value="NUDIX"/>
    <property type="match status" value="1"/>
</dbReference>
<dbReference type="SUPFAM" id="SSF55811">
    <property type="entry name" value="Nudix"/>
    <property type="match status" value="1"/>
</dbReference>
<protein>
    <submittedName>
        <fullName evidence="2">Type III effector HopAG1</fullName>
    </submittedName>
</protein>
<proteinExistence type="predicted"/>
<name>A0A0P9THN9_9PSED</name>
<evidence type="ECO:0000313" key="4">
    <source>
        <dbReference type="Proteomes" id="UP000050557"/>
    </source>
</evidence>
<gene>
    <name evidence="2" type="ORF">ALO68_02574</name>
    <name evidence="3" type="ORF">ALP10_02454</name>
</gene>
<dbReference type="EMBL" id="LJQM01000250">
    <property type="protein sequence ID" value="KPX40147.1"/>
    <property type="molecule type" value="Genomic_DNA"/>
</dbReference>
<dbReference type="GO" id="GO:0003824">
    <property type="term" value="F:catalytic activity"/>
    <property type="evidence" value="ECO:0007669"/>
    <property type="project" value="UniProtKB-ARBA"/>
</dbReference>
<evidence type="ECO:0000313" key="5">
    <source>
        <dbReference type="Proteomes" id="UP000279173"/>
    </source>
</evidence>
<dbReference type="EMBL" id="RBUT01000064">
    <property type="protein sequence ID" value="RMV49022.1"/>
    <property type="molecule type" value="Genomic_DNA"/>
</dbReference>
<dbReference type="Gene3D" id="3.90.79.10">
    <property type="entry name" value="Nucleoside Triphosphate Pyrophosphohydrolase"/>
    <property type="match status" value="1"/>
</dbReference>
<dbReference type="PATRIC" id="fig|251654.3.peg.3473"/>
<reference evidence="2 4" key="1">
    <citation type="submission" date="2015-09" db="EMBL/GenBank/DDBJ databases">
        <title>Genome announcement of multiple Pseudomonas syringae strains.</title>
        <authorList>
            <person name="Thakur S."/>
            <person name="Wang P.W."/>
            <person name="Gong Y."/>
            <person name="Weir B.S."/>
            <person name="Guttman D.S."/>
        </authorList>
    </citation>
    <scope>NUCLEOTIDE SEQUENCE [LARGE SCALE GENOMIC DNA]</scope>
    <source>
        <strain evidence="2 4">ICMP4531</strain>
    </source>
</reference>
<dbReference type="InterPro" id="IPR000086">
    <property type="entry name" value="NUDIX_hydrolase_dom"/>
</dbReference>
<dbReference type="RefSeq" id="WP_054988340.1">
    <property type="nucleotide sequence ID" value="NZ_CP092918.1"/>
</dbReference>
<evidence type="ECO:0000259" key="1">
    <source>
        <dbReference type="PROSITE" id="PS51462"/>
    </source>
</evidence>
<sequence length="707" mass="77972">MINPIKHSFSHLGSSNAQGASTSHSDLVPNFVSRGRTGKVSLTHFDTHDERHLANRQNTVLESIDGRDFMLLLQKYTAAETTNEEFAVLRAAIPRYSIELAEPGRSKLLYRGISLGRASASILLTLRKGYYSREVAHGLVHGMQLSDGSYSGRGVASTSTVSAISESFALTNAIRKKEVPILFELEAMPPVPELKHSGAKGVTLSISRLPSSAAGKSEHEVILDITNRYEIMEVTQKDKCMVVKMTVLGRSKRGEELAALETDKWKQLSTAKGSNPGGLFQAPDGVKWYVKTGRSTDNFHNEALASFRNEVLASKLYSAAGVAVPDVRLASRHGKPALISRLVDGTQKDLATMARSSQLKCGFAVDVWLGNWDVIGREGDNVVFSHNHKPVRIDLGGALVFRAGGERKGNFDVTPMELVTLLSRKENTSSYVFQNIERNDIRAGIAAIEKIPDARIAELCAKHGPDNRLAREALGEVLIRRKRWLVSVKQELPYIHPRKNELGQVVTVKNPTLPSGVDTWRDSSRTAVFVPHRSVRGSLNNTPFKSFQAPGTLSEWSRIRTRAVAFAEPSFQKHDRLRSASGAIVFEPDGRVWVTEPTNHVFGTAHSFPKGGLENGLNLRTNAVKEVYEETGLHVQLYGFIGDYDRTTSRTRYYLAKRVDGTPSDMGFESQSLKLARLTEASRLLSSGLDTTILLDAVKVFQKTSFH</sequence>
<dbReference type="InterPro" id="IPR015797">
    <property type="entry name" value="NUDIX_hydrolase-like_dom_sf"/>
</dbReference>
<evidence type="ECO:0000313" key="3">
    <source>
        <dbReference type="EMBL" id="RMV49022.1"/>
    </source>
</evidence>
<evidence type="ECO:0000313" key="2">
    <source>
        <dbReference type="EMBL" id="KPX40147.1"/>
    </source>
</evidence>